<evidence type="ECO:0000313" key="2">
    <source>
        <dbReference type="EMBL" id="KAL1404991.1"/>
    </source>
</evidence>
<dbReference type="GeneID" id="95989651"/>
<protein>
    <submittedName>
        <fullName evidence="2">Uncharacterized protein</fullName>
    </submittedName>
</protein>
<reference evidence="2 3" key="1">
    <citation type="submission" date="2023-08" db="EMBL/GenBank/DDBJ databases">
        <title>Annotated Genome Sequence of Vanrija albida AlHP1.</title>
        <authorList>
            <person name="Herzog R."/>
        </authorList>
    </citation>
    <scope>NUCLEOTIDE SEQUENCE [LARGE SCALE GENOMIC DNA]</scope>
    <source>
        <strain evidence="2 3">AlHP1</strain>
    </source>
</reference>
<feature type="chain" id="PRO_5046932796" evidence="1">
    <location>
        <begin position="19"/>
        <end position="113"/>
    </location>
</feature>
<keyword evidence="1" id="KW-0732">Signal</keyword>
<comment type="caution">
    <text evidence="2">The sequence shown here is derived from an EMBL/GenBank/DDBJ whole genome shotgun (WGS) entry which is preliminary data.</text>
</comment>
<gene>
    <name evidence="2" type="ORF">Q8F55_008608</name>
</gene>
<evidence type="ECO:0000313" key="3">
    <source>
        <dbReference type="Proteomes" id="UP001565368"/>
    </source>
</evidence>
<dbReference type="Proteomes" id="UP001565368">
    <property type="component" value="Unassembled WGS sequence"/>
</dbReference>
<name>A0ABR3PRA4_9TREE</name>
<dbReference type="EMBL" id="JBBXJM010000007">
    <property type="protein sequence ID" value="KAL1404991.1"/>
    <property type="molecule type" value="Genomic_DNA"/>
</dbReference>
<feature type="signal peptide" evidence="1">
    <location>
        <begin position="1"/>
        <end position="18"/>
    </location>
</feature>
<evidence type="ECO:0000256" key="1">
    <source>
        <dbReference type="SAM" id="SignalP"/>
    </source>
</evidence>
<organism evidence="2 3">
    <name type="scientific">Vanrija albida</name>
    <dbReference type="NCBI Taxonomy" id="181172"/>
    <lineage>
        <taxon>Eukaryota</taxon>
        <taxon>Fungi</taxon>
        <taxon>Dikarya</taxon>
        <taxon>Basidiomycota</taxon>
        <taxon>Agaricomycotina</taxon>
        <taxon>Tremellomycetes</taxon>
        <taxon>Trichosporonales</taxon>
        <taxon>Trichosporonaceae</taxon>
        <taxon>Vanrija</taxon>
    </lineage>
</organism>
<accession>A0ABR3PRA4</accession>
<keyword evidence="3" id="KW-1185">Reference proteome</keyword>
<sequence length="113" mass="12370">MRIATLLATVTLASSVLGAPTPATSPNRRGKIDDYLECSASWDLARISACADECTKWAGEAPAATDAWSWLGWVSFWKRGSPSPRAALRLSVCRRLRAQALQLEQLDDMAYID</sequence>
<proteinExistence type="predicted"/>
<dbReference type="RefSeq" id="XP_069204935.1">
    <property type="nucleotide sequence ID" value="XM_069356998.1"/>
</dbReference>